<evidence type="ECO:0000256" key="10">
    <source>
        <dbReference type="ARBA" id="ARBA00023242"/>
    </source>
</evidence>
<dbReference type="AlphaFoldDB" id="A0A2S4PRH3"/>
<evidence type="ECO:0000259" key="16">
    <source>
        <dbReference type="PROSITE" id="PS51186"/>
    </source>
</evidence>
<evidence type="ECO:0000256" key="3">
    <source>
        <dbReference type="ARBA" id="ARBA00013184"/>
    </source>
</evidence>
<evidence type="ECO:0000256" key="1">
    <source>
        <dbReference type="ARBA" id="ARBA00004123"/>
    </source>
</evidence>
<dbReference type="Pfam" id="PF00583">
    <property type="entry name" value="Acetyltransf_1"/>
    <property type="match status" value="1"/>
</dbReference>
<dbReference type="EC" id="2.3.1.48" evidence="3"/>
<evidence type="ECO:0000256" key="13">
    <source>
        <dbReference type="SAM" id="Coils"/>
    </source>
</evidence>
<keyword evidence="6" id="KW-0805">Transcription regulation</keyword>
<dbReference type="PROSITE" id="PS00633">
    <property type="entry name" value="BROMODOMAIN_1"/>
    <property type="match status" value="1"/>
</dbReference>
<dbReference type="InterPro" id="IPR037800">
    <property type="entry name" value="GCN5"/>
</dbReference>
<feature type="domain" description="N-acetyltransferase" evidence="16">
    <location>
        <begin position="348"/>
        <end position="503"/>
    </location>
</feature>
<keyword evidence="11" id="KW-0012">Acyltransferase</keyword>
<dbReference type="InterPro" id="IPR016181">
    <property type="entry name" value="Acyl_CoA_acyltransferase"/>
</dbReference>
<dbReference type="Gene3D" id="6.10.140.1020">
    <property type="match status" value="1"/>
</dbReference>
<dbReference type="Proteomes" id="UP000237438">
    <property type="component" value="Unassembled WGS sequence"/>
</dbReference>
<organism evidence="17 18">
    <name type="scientific">Erysiphe pulchra</name>
    <dbReference type="NCBI Taxonomy" id="225359"/>
    <lineage>
        <taxon>Eukaryota</taxon>
        <taxon>Fungi</taxon>
        <taxon>Dikarya</taxon>
        <taxon>Ascomycota</taxon>
        <taxon>Pezizomycotina</taxon>
        <taxon>Leotiomycetes</taxon>
        <taxon>Erysiphales</taxon>
        <taxon>Erysiphaceae</taxon>
        <taxon>Erysiphe</taxon>
    </lineage>
</organism>
<dbReference type="PROSITE" id="PS51186">
    <property type="entry name" value="GNAT"/>
    <property type="match status" value="1"/>
</dbReference>
<keyword evidence="5" id="KW-0156">Chromatin regulator</keyword>
<keyword evidence="9" id="KW-0804">Transcription</keyword>
<keyword evidence="13" id="KW-0175">Coiled coil</keyword>
<dbReference type="OrthoDB" id="1937912at2759"/>
<dbReference type="GO" id="GO:0000123">
    <property type="term" value="C:histone acetyltransferase complex"/>
    <property type="evidence" value="ECO:0007669"/>
    <property type="project" value="TreeGrafter"/>
</dbReference>
<feature type="coiled-coil region" evidence="13">
    <location>
        <begin position="103"/>
        <end position="137"/>
    </location>
</feature>
<evidence type="ECO:0000256" key="2">
    <source>
        <dbReference type="ARBA" id="ARBA00008607"/>
    </source>
</evidence>
<dbReference type="Gene3D" id="1.20.920.10">
    <property type="entry name" value="Bromodomain-like"/>
    <property type="match status" value="1"/>
</dbReference>
<name>A0A2S4PRH3_9PEZI</name>
<dbReference type="Pfam" id="PF00439">
    <property type="entry name" value="Bromodomain"/>
    <property type="match status" value="1"/>
</dbReference>
<dbReference type="EMBL" id="PEDP01000924">
    <property type="protein sequence ID" value="POS84638.1"/>
    <property type="molecule type" value="Genomic_DNA"/>
</dbReference>
<feature type="region of interest" description="Disordered" evidence="14">
    <location>
        <begin position="26"/>
        <end position="49"/>
    </location>
</feature>
<evidence type="ECO:0000256" key="4">
    <source>
        <dbReference type="ARBA" id="ARBA00022679"/>
    </source>
</evidence>
<dbReference type="PRINTS" id="PR00503">
    <property type="entry name" value="BROMODOMAIN"/>
</dbReference>
<comment type="similarity">
    <text evidence="2">Belongs to the acetyltransferase family. GCN5 subfamily.</text>
</comment>
<keyword evidence="10" id="KW-0539">Nucleus</keyword>
<feature type="domain" description="Bromo" evidence="15">
    <location>
        <begin position="595"/>
        <end position="665"/>
    </location>
</feature>
<sequence>MSTPAAKRRRRDVANFTLSKPFRSPFKKPITTTNVSPLESNSTCSTAKTGPSYCSKAIGSIPHKKQIHSSSSQLGHRSNYNFPSKRKQYSPRTTAILNEDPDVSSLLQIQHNLEKQLRELNEQLDIAEQAKKIEQESSKKGFKEVDGELTELITKWTFASRQAAEELFSKVQDRVNRMGGPRAWKEMEKRRLENFRRWDQEDTPKMNHNNNEEEMDNSFERRDIYAEYSIDPETDIERSQRLNGVEEIPGEEDMRPTEQVIVAELDSKGQVISASDQDSKINFTWSDFDGSNPTKPFVPKLLEEPDSPTDNKRIKVDDDEKLEQKITKLPAIPFPEKPAVIEEREGDIEFRVVNNDNERESLIILTGLKCIFQKQLPKMPKDYIARLVYDRTHLSMAIVKKPLEVVGGITYRPFKGRKFAEIVFCAISSDQQVKGYGAHLMSHLKDYVKATSDVMHFLTYADNYAIGYFKKQGFTKEITLEKSVWMGYIKDYEGGTIMQCSMLPRVRYLEIGRMLLKQKEAVHAKIRAFSQGHVIHQPPKEWRNGSWKNGKCKINPLDIPAIRQSGWSPEMDELARQPRHGPNYNQLLHLLNDLQNHNSAWPFLNPVNRDEVADYYEVIKEPMDFSTMEVKLEADNYSSPEEFIRDAKLIFSNCRKYNNETTPYAKCANKVEKFMWAQIKAIPE</sequence>
<accession>A0A2S4PRH3</accession>
<dbReference type="CDD" id="cd05509">
    <property type="entry name" value="Bromo_gcn5_like"/>
    <property type="match status" value="1"/>
</dbReference>
<feature type="region of interest" description="Disordered" evidence="14">
    <location>
        <begin position="64"/>
        <end position="87"/>
    </location>
</feature>
<dbReference type="GO" id="GO:0010484">
    <property type="term" value="F:histone H3 acetyltransferase activity"/>
    <property type="evidence" value="ECO:0007669"/>
    <property type="project" value="TreeGrafter"/>
</dbReference>
<proteinExistence type="inferred from homology"/>
<gene>
    <name evidence="17" type="ORF">EPUL_002027</name>
</gene>
<keyword evidence="18" id="KW-1185">Reference proteome</keyword>
<dbReference type="GO" id="GO:0045944">
    <property type="term" value="P:positive regulation of transcription by RNA polymerase II"/>
    <property type="evidence" value="ECO:0007669"/>
    <property type="project" value="TreeGrafter"/>
</dbReference>
<keyword evidence="7 12" id="KW-0103">Bromodomain</keyword>
<dbReference type="InterPro" id="IPR000182">
    <property type="entry name" value="GNAT_dom"/>
</dbReference>
<evidence type="ECO:0000256" key="7">
    <source>
        <dbReference type="ARBA" id="ARBA00023117"/>
    </source>
</evidence>
<evidence type="ECO:0000256" key="8">
    <source>
        <dbReference type="ARBA" id="ARBA00023159"/>
    </source>
</evidence>
<dbReference type="PROSITE" id="PS50014">
    <property type="entry name" value="BROMODOMAIN_2"/>
    <property type="match status" value="1"/>
</dbReference>
<feature type="compositionally biased region" description="Polar residues" evidence="14">
    <location>
        <begin position="30"/>
        <end position="49"/>
    </location>
</feature>
<dbReference type="FunFam" id="3.40.630.30:FF:000004">
    <property type="entry name" value="Histone acetyltransferase KAT2A"/>
    <property type="match status" value="1"/>
</dbReference>
<evidence type="ECO:0000313" key="17">
    <source>
        <dbReference type="EMBL" id="POS84638.1"/>
    </source>
</evidence>
<evidence type="ECO:0000256" key="9">
    <source>
        <dbReference type="ARBA" id="ARBA00023163"/>
    </source>
</evidence>
<evidence type="ECO:0000256" key="14">
    <source>
        <dbReference type="SAM" id="MobiDB-lite"/>
    </source>
</evidence>
<dbReference type="InterPro" id="IPR036427">
    <property type="entry name" value="Bromodomain-like_sf"/>
</dbReference>
<evidence type="ECO:0000256" key="6">
    <source>
        <dbReference type="ARBA" id="ARBA00023015"/>
    </source>
</evidence>
<keyword evidence="8" id="KW-0010">Activator</keyword>
<keyword evidence="4 17" id="KW-0808">Transferase</keyword>
<feature type="compositionally biased region" description="Polar residues" evidence="14">
    <location>
        <begin position="68"/>
        <end position="82"/>
    </location>
</feature>
<dbReference type="Gene3D" id="3.40.630.30">
    <property type="match status" value="1"/>
</dbReference>
<dbReference type="SUPFAM" id="SSF55729">
    <property type="entry name" value="Acyl-CoA N-acyltransferases (Nat)"/>
    <property type="match status" value="1"/>
</dbReference>
<dbReference type="GO" id="GO:0005634">
    <property type="term" value="C:nucleus"/>
    <property type="evidence" value="ECO:0007669"/>
    <property type="project" value="UniProtKB-SubCell"/>
</dbReference>
<evidence type="ECO:0000256" key="5">
    <source>
        <dbReference type="ARBA" id="ARBA00022853"/>
    </source>
</evidence>
<evidence type="ECO:0000259" key="15">
    <source>
        <dbReference type="PROSITE" id="PS50014"/>
    </source>
</evidence>
<dbReference type="PANTHER" id="PTHR45750">
    <property type="entry name" value="GH11602P"/>
    <property type="match status" value="1"/>
</dbReference>
<comment type="subcellular location">
    <subcellularLocation>
        <location evidence="1">Nucleus</location>
    </subcellularLocation>
</comment>
<dbReference type="CDD" id="cd04301">
    <property type="entry name" value="NAT_SF"/>
    <property type="match status" value="1"/>
</dbReference>
<dbReference type="SUPFAM" id="SSF47370">
    <property type="entry name" value="Bromodomain"/>
    <property type="match status" value="1"/>
</dbReference>
<evidence type="ECO:0000313" key="18">
    <source>
        <dbReference type="Proteomes" id="UP000237438"/>
    </source>
</evidence>
<dbReference type="InterPro" id="IPR001487">
    <property type="entry name" value="Bromodomain"/>
</dbReference>
<reference evidence="17 18" key="1">
    <citation type="submission" date="2017-10" db="EMBL/GenBank/DDBJ databases">
        <title>Development of genomic resources for the powdery mildew, Erysiphe pulchra.</title>
        <authorList>
            <person name="Wadl P.A."/>
            <person name="Mack B.M."/>
            <person name="Moore G."/>
            <person name="Beltz S.B."/>
        </authorList>
    </citation>
    <scope>NUCLEOTIDE SEQUENCE [LARGE SCALE GENOMIC DNA]</scope>
    <source>
        <strain evidence="17">Cflorida</strain>
    </source>
</reference>
<dbReference type="SMART" id="SM00297">
    <property type="entry name" value="BROMO"/>
    <property type="match status" value="1"/>
</dbReference>
<dbReference type="PANTHER" id="PTHR45750:SF3">
    <property type="entry name" value="HISTONE ACETYLTRANSFERASE"/>
    <property type="match status" value="1"/>
</dbReference>
<dbReference type="InterPro" id="IPR018359">
    <property type="entry name" value="Bromodomain_CS"/>
</dbReference>
<evidence type="ECO:0000256" key="11">
    <source>
        <dbReference type="ARBA" id="ARBA00023315"/>
    </source>
</evidence>
<comment type="caution">
    <text evidence="17">The sequence shown here is derived from an EMBL/GenBank/DDBJ whole genome shotgun (WGS) entry which is preliminary data.</text>
</comment>
<protein>
    <recommendedName>
        <fullName evidence="3">histone acetyltransferase</fullName>
        <ecNumber evidence="3">2.3.1.48</ecNumber>
    </recommendedName>
</protein>
<feature type="non-terminal residue" evidence="17">
    <location>
        <position position="684"/>
    </location>
</feature>
<dbReference type="STRING" id="225359.A0A2S4PRH3"/>
<evidence type="ECO:0000256" key="12">
    <source>
        <dbReference type="PROSITE-ProRule" id="PRU00035"/>
    </source>
</evidence>